<keyword evidence="6" id="KW-0255">Endonuclease</keyword>
<keyword evidence="4" id="KW-0540">Nuclease</keyword>
<keyword evidence="7" id="KW-0378">Hydrolase</keyword>
<dbReference type="PANTHER" id="PTHR10642">
    <property type="entry name" value="RIBONUCLEASE H1"/>
    <property type="match status" value="1"/>
</dbReference>
<name>A0A165QD42_9AGAM</name>
<keyword evidence="11" id="KW-1185">Reference proteome</keyword>
<evidence type="ECO:0000256" key="7">
    <source>
        <dbReference type="ARBA" id="ARBA00022801"/>
    </source>
</evidence>
<evidence type="ECO:0000256" key="6">
    <source>
        <dbReference type="ARBA" id="ARBA00022759"/>
    </source>
</evidence>
<dbReference type="CDD" id="cd09280">
    <property type="entry name" value="RNase_HI_eukaryote_like"/>
    <property type="match status" value="1"/>
</dbReference>
<dbReference type="AlphaFoldDB" id="A0A165QD42"/>
<keyword evidence="5" id="KW-0479">Metal-binding</keyword>
<gene>
    <name evidence="10" type="ORF">NEOLEDRAFT_1218380</name>
</gene>
<feature type="domain" description="RNase H type-1" evidence="9">
    <location>
        <begin position="128"/>
        <end position="270"/>
    </location>
</feature>
<evidence type="ECO:0000256" key="2">
    <source>
        <dbReference type="ARBA" id="ARBA00005300"/>
    </source>
</evidence>
<feature type="region of interest" description="Disordered" evidence="8">
    <location>
        <begin position="445"/>
        <end position="468"/>
    </location>
</feature>
<evidence type="ECO:0000256" key="1">
    <source>
        <dbReference type="ARBA" id="ARBA00000077"/>
    </source>
</evidence>
<dbReference type="Pfam" id="PF00075">
    <property type="entry name" value="RNase_H"/>
    <property type="match status" value="1"/>
</dbReference>
<evidence type="ECO:0000313" key="11">
    <source>
        <dbReference type="Proteomes" id="UP000076761"/>
    </source>
</evidence>
<dbReference type="Gene3D" id="3.30.420.10">
    <property type="entry name" value="Ribonuclease H-like superfamily/Ribonuclease H"/>
    <property type="match status" value="1"/>
</dbReference>
<dbReference type="OrthoDB" id="2752996at2759"/>
<dbReference type="InterPro" id="IPR050092">
    <property type="entry name" value="RNase_H"/>
</dbReference>
<comment type="similarity">
    <text evidence="2">Belongs to the RNase H family.</text>
</comment>
<dbReference type="PANTHER" id="PTHR10642:SF26">
    <property type="entry name" value="RIBONUCLEASE H1"/>
    <property type="match status" value="1"/>
</dbReference>
<evidence type="ECO:0000313" key="10">
    <source>
        <dbReference type="EMBL" id="KZT22257.1"/>
    </source>
</evidence>
<protein>
    <recommendedName>
        <fullName evidence="3">ribonuclease H</fullName>
        <ecNumber evidence="3">3.1.26.4</ecNumber>
    </recommendedName>
</protein>
<sequence>MAKRLDNTAPQPRHNPQRNCACEPCKQDRRDGCKNPHKCAKTARAILDSFSPLTNISSKPPQDNLTLTHRRLEKNRQARLERGKITFNPTVTAKTHLAECFRIFLDPSETSTSPAYRLQAPAPGLNIQDEHLVIYTDGSCINNGKADAQAGSGIFLHTGHPMNRALRIPGPDQSNQIGELVAVVVALQNAPPFAPITFITDSMYVIEGLTVHLGHWEDRGWIGVENSRFFKAAAYRLRYRSAITTFEWVKGHNGDPGNEAADGLAREGALKPLQDTLDLSVPNNFTLHSVKLSALTQQIAYQAIRNTKAEKHPPRSSASNNLARIQAGLVEQIEHPETTAQIWLQCQNTNLRPLVRQFLYKAIQHAYRIGDFWTPIAGYEERAVCPFCKDSADNLDHILLECEAPAREVIWLLAADLWPDAYGPWPSINFGTVLGCGKLSTHLPNLPDHRSNASRSTTPSDDDLPPRPHPGASRLLQILISESMYLIWVLRCERVIQQRTHTIKSIISRWTNAMNRRLHIDRIMACKIKRSPKDTKKVTATWKGTLKNESNLPSTWASHPEVLVGIRPPRALTQRRLQVLPRVPHSPEPTGGRA</sequence>
<evidence type="ECO:0000256" key="5">
    <source>
        <dbReference type="ARBA" id="ARBA00022723"/>
    </source>
</evidence>
<evidence type="ECO:0000256" key="8">
    <source>
        <dbReference type="SAM" id="MobiDB-lite"/>
    </source>
</evidence>
<dbReference type="SUPFAM" id="SSF53098">
    <property type="entry name" value="Ribonuclease H-like"/>
    <property type="match status" value="1"/>
</dbReference>
<accession>A0A165QD42</accession>
<dbReference type="EC" id="3.1.26.4" evidence="3"/>
<dbReference type="EMBL" id="KV425597">
    <property type="protein sequence ID" value="KZT22257.1"/>
    <property type="molecule type" value="Genomic_DNA"/>
</dbReference>
<dbReference type="GO" id="GO:0046872">
    <property type="term" value="F:metal ion binding"/>
    <property type="evidence" value="ECO:0007669"/>
    <property type="project" value="UniProtKB-KW"/>
</dbReference>
<proteinExistence type="inferred from homology"/>
<dbReference type="InterPro" id="IPR012337">
    <property type="entry name" value="RNaseH-like_sf"/>
</dbReference>
<dbReference type="PROSITE" id="PS50879">
    <property type="entry name" value="RNASE_H_1"/>
    <property type="match status" value="1"/>
</dbReference>
<dbReference type="GO" id="GO:0003676">
    <property type="term" value="F:nucleic acid binding"/>
    <property type="evidence" value="ECO:0007669"/>
    <property type="project" value="InterPro"/>
</dbReference>
<evidence type="ECO:0000259" key="9">
    <source>
        <dbReference type="PROSITE" id="PS50879"/>
    </source>
</evidence>
<dbReference type="STRING" id="1314782.A0A165QD42"/>
<dbReference type="Proteomes" id="UP000076761">
    <property type="component" value="Unassembled WGS sequence"/>
</dbReference>
<dbReference type="GO" id="GO:0004523">
    <property type="term" value="F:RNA-DNA hybrid ribonuclease activity"/>
    <property type="evidence" value="ECO:0007669"/>
    <property type="project" value="UniProtKB-EC"/>
</dbReference>
<evidence type="ECO:0000256" key="3">
    <source>
        <dbReference type="ARBA" id="ARBA00012180"/>
    </source>
</evidence>
<dbReference type="InterPro" id="IPR036397">
    <property type="entry name" value="RNaseH_sf"/>
</dbReference>
<dbReference type="GO" id="GO:0043137">
    <property type="term" value="P:DNA replication, removal of RNA primer"/>
    <property type="evidence" value="ECO:0007669"/>
    <property type="project" value="TreeGrafter"/>
</dbReference>
<organism evidence="10 11">
    <name type="scientific">Neolentinus lepideus HHB14362 ss-1</name>
    <dbReference type="NCBI Taxonomy" id="1314782"/>
    <lineage>
        <taxon>Eukaryota</taxon>
        <taxon>Fungi</taxon>
        <taxon>Dikarya</taxon>
        <taxon>Basidiomycota</taxon>
        <taxon>Agaricomycotina</taxon>
        <taxon>Agaricomycetes</taxon>
        <taxon>Gloeophyllales</taxon>
        <taxon>Gloeophyllaceae</taxon>
        <taxon>Neolentinus</taxon>
    </lineage>
</organism>
<comment type="catalytic activity">
    <reaction evidence="1">
        <text>Endonucleolytic cleavage to 5'-phosphomonoester.</text>
        <dbReference type="EC" id="3.1.26.4"/>
    </reaction>
</comment>
<reference evidence="10 11" key="1">
    <citation type="journal article" date="2016" name="Mol. Biol. Evol.">
        <title>Comparative Genomics of Early-Diverging Mushroom-Forming Fungi Provides Insights into the Origins of Lignocellulose Decay Capabilities.</title>
        <authorList>
            <person name="Nagy L.G."/>
            <person name="Riley R."/>
            <person name="Tritt A."/>
            <person name="Adam C."/>
            <person name="Daum C."/>
            <person name="Floudas D."/>
            <person name="Sun H."/>
            <person name="Yadav J.S."/>
            <person name="Pangilinan J."/>
            <person name="Larsson K.H."/>
            <person name="Matsuura K."/>
            <person name="Barry K."/>
            <person name="Labutti K."/>
            <person name="Kuo R."/>
            <person name="Ohm R.A."/>
            <person name="Bhattacharya S.S."/>
            <person name="Shirouzu T."/>
            <person name="Yoshinaga Y."/>
            <person name="Martin F.M."/>
            <person name="Grigoriev I.V."/>
            <person name="Hibbett D.S."/>
        </authorList>
    </citation>
    <scope>NUCLEOTIDE SEQUENCE [LARGE SCALE GENOMIC DNA]</scope>
    <source>
        <strain evidence="10 11">HHB14362 ss-1</strain>
    </source>
</reference>
<evidence type="ECO:0000256" key="4">
    <source>
        <dbReference type="ARBA" id="ARBA00022722"/>
    </source>
</evidence>
<dbReference type="InterPro" id="IPR002156">
    <property type="entry name" value="RNaseH_domain"/>
</dbReference>
<dbReference type="InParanoid" id="A0A165QD42"/>